<keyword evidence="3" id="KW-0479">Metal-binding</keyword>
<organism evidence="7">
    <name type="scientific">Desulfomonile tiedjei</name>
    <dbReference type="NCBI Taxonomy" id="2358"/>
    <lineage>
        <taxon>Bacteria</taxon>
        <taxon>Pseudomonadati</taxon>
        <taxon>Thermodesulfobacteriota</taxon>
        <taxon>Desulfomonilia</taxon>
        <taxon>Desulfomonilales</taxon>
        <taxon>Desulfomonilaceae</taxon>
        <taxon>Desulfomonile</taxon>
    </lineage>
</organism>
<dbReference type="InterPro" id="IPR058240">
    <property type="entry name" value="rSAM_sf"/>
</dbReference>
<evidence type="ECO:0000313" key="7">
    <source>
        <dbReference type="EMBL" id="HGH61169.1"/>
    </source>
</evidence>
<dbReference type="InterPro" id="IPR023885">
    <property type="entry name" value="4Fe4S-binding_SPASM_dom"/>
</dbReference>
<evidence type="ECO:0000256" key="1">
    <source>
        <dbReference type="ARBA" id="ARBA00001966"/>
    </source>
</evidence>
<reference evidence="7" key="1">
    <citation type="journal article" date="2020" name="mSystems">
        <title>Genome- and Community-Level Interaction Insights into Carbon Utilization and Element Cycling Functions of Hydrothermarchaeota in Hydrothermal Sediment.</title>
        <authorList>
            <person name="Zhou Z."/>
            <person name="Liu Y."/>
            <person name="Xu W."/>
            <person name="Pan J."/>
            <person name="Luo Z.H."/>
            <person name="Li M."/>
        </authorList>
    </citation>
    <scope>NUCLEOTIDE SEQUENCE [LARGE SCALE GENOMIC DNA]</scope>
    <source>
        <strain evidence="7">SpSt-769</strain>
    </source>
</reference>
<protein>
    <submittedName>
        <fullName evidence="7">Radical SAM protein</fullName>
    </submittedName>
</protein>
<keyword evidence="2" id="KW-0949">S-adenosyl-L-methionine</keyword>
<evidence type="ECO:0000256" key="4">
    <source>
        <dbReference type="ARBA" id="ARBA00023004"/>
    </source>
</evidence>
<comment type="caution">
    <text evidence="7">The sequence shown here is derived from an EMBL/GenBank/DDBJ whole genome shotgun (WGS) entry which is preliminary data.</text>
</comment>
<dbReference type="InterPro" id="IPR006638">
    <property type="entry name" value="Elp3/MiaA/NifB-like_rSAM"/>
</dbReference>
<dbReference type="CDD" id="cd01335">
    <property type="entry name" value="Radical_SAM"/>
    <property type="match status" value="1"/>
</dbReference>
<comment type="cofactor">
    <cofactor evidence="1">
        <name>[4Fe-4S] cluster</name>
        <dbReference type="ChEBI" id="CHEBI:49883"/>
    </cofactor>
</comment>
<dbReference type="InterPro" id="IPR013785">
    <property type="entry name" value="Aldolase_TIM"/>
</dbReference>
<dbReference type="InterPro" id="IPR007197">
    <property type="entry name" value="rSAM"/>
</dbReference>
<accession>A0A7C4ESH9</accession>
<dbReference type="PANTHER" id="PTHR11228:SF7">
    <property type="entry name" value="PQQA PEPTIDE CYCLASE"/>
    <property type="match status" value="1"/>
</dbReference>
<gene>
    <name evidence="7" type="ORF">ENV54_07720</name>
</gene>
<dbReference type="Pfam" id="PF13186">
    <property type="entry name" value="SPASM"/>
    <property type="match status" value="1"/>
</dbReference>
<dbReference type="PANTHER" id="PTHR11228">
    <property type="entry name" value="RADICAL SAM DOMAIN PROTEIN"/>
    <property type="match status" value="1"/>
</dbReference>
<dbReference type="EMBL" id="DTGT01000241">
    <property type="protein sequence ID" value="HGH61169.1"/>
    <property type="molecule type" value="Genomic_DNA"/>
</dbReference>
<dbReference type="GO" id="GO:0051536">
    <property type="term" value="F:iron-sulfur cluster binding"/>
    <property type="evidence" value="ECO:0007669"/>
    <property type="project" value="UniProtKB-KW"/>
</dbReference>
<feature type="domain" description="Radical SAM core" evidence="6">
    <location>
        <begin position="106"/>
        <end position="314"/>
    </location>
</feature>
<dbReference type="Pfam" id="PF04055">
    <property type="entry name" value="Radical_SAM"/>
    <property type="match status" value="1"/>
</dbReference>
<evidence type="ECO:0000256" key="5">
    <source>
        <dbReference type="ARBA" id="ARBA00023014"/>
    </source>
</evidence>
<dbReference type="InterPro" id="IPR050377">
    <property type="entry name" value="Radical_SAM_PqqE_MftC-like"/>
</dbReference>
<dbReference type="SFLD" id="SFLDG01067">
    <property type="entry name" value="SPASM/twitch_domain_containing"/>
    <property type="match status" value="1"/>
</dbReference>
<keyword evidence="5" id="KW-0411">Iron-sulfur</keyword>
<dbReference type="GO" id="GO:0046872">
    <property type="term" value="F:metal ion binding"/>
    <property type="evidence" value="ECO:0007669"/>
    <property type="project" value="UniProtKB-KW"/>
</dbReference>
<evidence type="ECO:0000256" key="2">
    <source>
        <dbReference type="ARBA" id="ARBA00022691"/>
    </source>
</evidence>
<dbReference type="GO" id="GO:0003824">
    <property type="term" value="F:catalytic activity"/>
    <property type="evidence" value="ECO:0007669"/>
    <property type="project" value="InterPro"/>
</dbReference>
<evidence type="ECO:0000256" key="3">
    <source>
        <dbReference type="ARBA" id="ARBA00022723"/>
    </source>
</evidence>
<dbReference type="SMART" id="SM00729">
    <property type="entry name" value="Elp3"/>
    <property type="match status" value="1"/>
</dbReference>
<sequence length="460" mass="52906">MTTEAPSTQNITGLEIARIYGALLKRALQLLADPKNREKRRQNFLSPGDSVFNLLKLGLLHHTILKYRYMVRFNNSVVLDSTFPPFPSRAFDKRISNYLNYFDMQEIPSGIVSISTTNCCPYSCSFCSTSAHRNPELDLDEDLLKMTIKQVEALGTPTIILHGGEPLFRYDRFLRLVKHVDEDICLWMFTTGYGSSVDRARELRENGLFGVWISLDHFDPAVHNALRGHPKAFDNACRAVEHFKKAGIYTCLSLVPPDDLLNPEKFLRYYDFAKELGVAEIRILERKPCGRESHVGVLPHSKTLETLQKDLSRDRRYRNHPPISGLSTWLEKDDALGCQCRFEYLFITSRGDVQPCEASEISFGNITQEDFCQAYERICKAFTKPVTGCIPMVMFPEIQQYQKTKEDLGSEEAVRLSCRIMQEFQNRGSIPGAYRPLWSIYQKRLQTYRQRKQKSRPQSA</sequence>
<proteinExistence type="predicted"/>
<dbReference type="PROSITE" id="PS51918">
    <property type="entry name" value="RADICAL_SAM"/>
    <property type="match status" value="1"/>
</dbReference>
<keyword evidence="4" id="KW-0408">Iron</keyword>
<dbReference type="GO" id="GO:0006783">
    <property type="term" value="P:heme biosynthetic process"/>
    <property type="evidence" value="ECO:0007669"/>
    <property type="project" value="TreeGrafter"/>
</dbReference>
<dbReference type="SFLD" id="SFLDS00029">
    <property type="entry name" value="Radical_SAM"/>
    <property type="match status" value="1"/>
</dbReference>
<name>A0A7C4ESH9_9BACT</name>
<dbReference type="SUPFAM" id="SSF102114">
    <property type="entry name" value="Radical SAM enzymes"/>
    <property type="match status" value="1"/>
</dbReference>
<dbReference type="AlphaFoldDB" id="A0A7C4ESH9"/>
<dbReference type="Gene3D" id="3.20.20.70">
    <property type="entry name" value="Aldolase class I"/>
    <property type="match status" value="1"/>
</dbReference>
<evidence type="ECO:0000259" key="6">
    <source>
        <dbReference type="PROSITE" id="PS51918"/>
    </source>
</evidence>